<dbReference type="GO" id="GO:0006518">
    <property type="term" value="P:peptide metabolic process"/>
    <property type="evidence" value="ECO:0007669"/>
    <property type="project" value="TreeGrafter"/>
</dbReference>
<feature type="signal peptide" evidence="7">
    <location>
        <begin position="1"/>
        <end position="19"/>
    </location>
</feature>
<dbReference type="Pfam" id="PF18962">
    <property type="entry name" value="Por_Secre_tail"/>
    <property type="match status" value="1"/>
</dbReference>
<dbReference type="NCBIfam" id="TIGR04183">
    <property type="entry name" value="Por_Secre_tail"/>
    <property type="match status" value="1"/>
</dbReference>
<dbReference type="CDD" id="cd18173">
    <property type="entry name" value="M14_CP_bacteria"/>
    <property type="match status" value="1"/>
</dbReference>
<dbReference type="PRINTS" id="PR00765">
    <property type="entry name" value="CRBOXYPTASEA"/>
</dbReference>
<dbReference type="InterPro" id="IPR026444">
    <property type="entry name" value="Secre_tail"/>
</dbReference>
<keyword evidence="3" id="KW-0479">Metal-binding</keyword>
<dbReference type="Gene3D" id="2.60.40.10">
    <property type="entry name" value="Immunoglobulins"/>
    <property type="match status" value="1"/>
</dbReference>
<dbReference type="SMART" id="SM00060">
    <property type="entry name" value="FN3"/>
    <property type="match status" value="1"/>
</dbReference>
<dbReference type="RefSeq" id="WP_068208850.1">
    <property type="nucleotide sequence ID" value="NZ_CP013355.1"/>
</dbReference>
<dbReference type="CDD" id="cd00063">
    <property type="entry name" value="FN3"/>
    <property type="match status" value="1"/>
</dbReference>
<dbReference type="PROSITE" id="PS50853">
    <property type="entry name" value="FN3"/>
    <property type="match status" value="1"/>
</dbReference>
<feature type="domain" description="Fibronectin type-III" evidence="8">
    <location>
        <begin position="507"/>
        <end position="592"/>
    </location>
</feature>
<comment type="cofactor">
    <cofactor evidence="1">
        <name>Zn(2+)</name>
        <dbReference type="ChEBI" id="CHEBI:29105"/>
    </cofactor>
</comment>
<protein>
    <submittedName>
        <fullName evidence="10">Uncharacterized protein</fullName>
    </submittedName>
</protein>
<dbReference type="InterPro" id="IPR036116">
    <property type="entry name" value="FN3_sf"/>
</dbReference>
<dbReference type="InterPro" id="IPR050753">
    <property type="entry name" value="Peptidase_M14_domain"/>
</dbReference>
<name>A0A120IED6_9FLAO</name>
<feature type="active site" description="Proton donor/acceptor" evidence="6">
    <location>
        <position position="383"/>
    </location>
</feature>
<dbReference type="OrthoDB" id="1652165at2"/>
<keyword evidence="11" id="KW-1185">Reference proteome</keyword>
<accession>A0A120IED6</accession>
<keyword evidence="4 7" id="KW-0732">Signal</keyword>
<dbReference type="GO" id="GO:0004181">
    <property type="term" value="F:metallocarboxypeptidase activity"/>
    <property type="evidence" value="ECO:0007669"/>
    <property type="project" value="InterPro"/>
</dbReference>
<evidence type="ECO:0000256" key="6">
    <source>
        <dbReference type="PROSITE-ProRule" id="PRU01379"/>
    </source>
</evidence>
<dbReference type="SMART" id="SM00631">
    <property type="entry name" value="Zn_pept"/>
    <property type="match status" value="1"/>
</dbReference>
<reference evidence="10 11" key="2">
    <citation type="journal article" date="2016" name="Int. J. Syst. Evol. Microbiol.">
        <title>Lutibacter profundi sp. nov., isolated from a deep-sea hydrothermal system on the Arctic Mid-Ocean Ridge and emended description of the genus Lutibacter.</title>
        <authorList>
            <person name="Le Moine Bauer S."/>
            <person name="Roalkvam I."/>
            <person name="Steen I.H."/>
            <person name="Dahle H."/>
        </authorList>
    </citation>
    <scope>NUCLEOTIDE SEQUENCE [LARGE SCALE GENOMIC DNA]</scope>
    <source>
        <strain evidence="10 11">LP1</strain>
    </source>
</reference>
<dbReference type="Pfam" id="PF00246">
    <property type="entry name" value="Peptidase_M14"/>
    <property type="match status" value="1"/>
</dbReference>
<dbReference type="InterPro" id="IPR003961">
    <property type="entry name" value="FN3_dom"/>
</dbReference>
<dbReference type="GO" id="GO:0016485">
    <property type="term" value="P:protein processing"/>
    <property type="evidence" value="ECO:0007669"/>
    <property type="project" value="TreeGrafter"/>
</dbReference>
<evidence type="ECO:0000256" key="3">
    <source>
        <dbReference type="ARBA" id="ARBA00022723"/>
    </source>
</evidence>
<dbReference type="PATRIC" id="fig|1622118.3.peg.1803"/>
<dbReference type="PROSITE" id="PS00133">
    <property type="entry name" value="CARBOXYPEPT_ZN_2"/>
    <property type="match status" value="1"/>
</dbReference>
<dbReference type="Pfam" id="PF00041">
    <property type="entry name" value="fn3"/>
    <property type="match status" value="1"/>
</dbReference>
<proteinExistence type="inferred from homology"/>
<dbReference type="Gene3D" id="3.40.630.10">
    <property type="entry name" value="Zn peptidases"/>
    <property type="match status" value="1"/>
</dbReference>
<evidence type="ECO:0000259" key="9">
    <source>
        <dbReference type="PROSITE" id="PS52035"/>
    </source>
</evidence>
<organism evidence="10 11">
    <name type="scientific">Lutibacter profundi</name>
    <dbReference type="NCBI Taxonomy" id="1622118"/>
    <lineage>
        <taxon>Bacteria</taxon>
        <taxon>Pseudomonadati</taxon>
        <taxon>Bacteroidota</taxon>
        <taxon>Flavobacteriia</taxon>
        <taxon>Flavobacteriales</taxon>
        <taxon>Flavobacteriaceae</taxon>
        <taxon>Lutibacter</taxon>
    </lineage>
</organism>
<evidence type="ECO:0000256" key="2">
    <source>
        <dbReference type="ARBA" id="ARBA00005988"/>
    </source>
</evidence>
<evidence type="ECO:0000313" key="10">
    <source>
        <dbReference type="EMBL" id="AMC11334.1"/>
    </source>
</evidence>
<dbReference type="PANTHER" id="PTHR11532">
    <property type="entry name" value="PROTEASE M14 CARBOXYPEPTIDASE"/>
    <property type="match status" value="1"/>
</dbReference>
<dbReference type="SUPFAM" id="SSF53187">
    <property type="entry name" value="Zn-dependent exopeptidases"/>
    <property type="match status" value="1"/>
</dbReference>
<evidence type="ECO:0000256" key="4">
    <source>
        <dbReference type="ARBA" id="ARBA00022729"/>
    </source>
</evidence>
<dbReference type="InterPro" id="IPR000834">
    <property type="entry name" value="Peptidase_M14"/>
</dbReference>
<dbReference type="SUPFAM" id="SSF49265">
    <property type="entry name" value="Fibronectin type III"/>
    <property type="match status" value="1"/>
</dbReference>
<comment type="similarity">
    <text evidence="2 6">Belongs to the peptidase M14 family.</text>
</comment>
<sequence>MKIKLLFAAFFCALFFANAQTNKDLADKYLKKRGELAFTFTANNIHEVKKLSSIISFDHGQNRNNPLTINAIANKKNFNKFLEFNLPFTVNKKLNEPKKVKMYDTKNNVNAKATAYTLTFPLNAYPTYADYAQQMADFANDNPTIAQLVNIGQSVNGKDLLFIKLSDNVGTHEQEPRLLLTSSMHGDEIAGYPMMLSLIDFLITAYNDVANPRHTEIKNLVDNSEIWINPMANPDGTFYGSATYTTVSGARRANANAIDLNRNYPDPKDGPNPDGNAYQVETLAFMSMADSYHFVIGANFHGGAVVVNYPWDTWTAAEGYHADDDWYQFISREYATNAQLDSPSGYMTYLNNGITHGATWYRVAGGRQDYMNYDKHVRELTIELSDVKLIPEAEIQNHWNYNRDALIDFFKEGIYGFTGLVKDASTGNPIKAKITIVGRDDQVNSRNSWVETELPIGDYYRPIKAGTYDILYEADCYQPYTLTNQTITDLQTIVLADVLLTPVTATTPINFVTSSITNTTATIGWDDAGVSSYDIQYRVSGSSTWINTSSVTNSLDLTGLTASTTYEYQVRSICNSSTSNYSTSTTFTTLAVNYCAAAGNSIVDEFISNVQLGGIDNNSLASTTSGYSDYTSSVIFPDLNLNSTNNTISVTKNWTGTSYTEAVAVWIDFNKDGTFDVSEMVFDDPSSTTTPVVSPNFTIPGTAVLGTTRMRVIMKYYGGAGSNITDPCENTFSYGEVEDYTVNIVDTTLGIEDEILNTFQLYPNPVSSGEITLKMPNDIYEFTVTISNMFGQKVYVEDVKTITNNKHTINTNAIKTGIYLVTINTDLGKATKKLVIQ</sequence>
<dbReference type="Pfam" id="PF20009">
    <property type="entry name" value="GEVED"/>
    <property type="match status" value="1"/>
</dbReference>
<evidence type="ECO:0000256" key="1">
    <source>
        <dbReference type="ARBA" id="ARBA00001947"/>
    </source>
</evidence>
<reference evidence="11" key="1">
    <citation type="submission" date="2015-12" db="EMBL/GenBank/DDBJ databases">
        <title>Complete genome sequence of Lutibacter profundus strain LP1.</title>
        <authorList>
            <person name="Wissuwa J."/>
            <person name="Le Moine Bauer S."/>
            <person name="Stokke R."/>
            <person name="Dahle H."/>
            <person name="Steen I.H."/>
        </authorList>
    </citation>
    <scope>NUCLEOTIDE SEQUENCE [LARGE SCALE GENOMIC DNA]</scope>
    <source>
        <strain evidence="11">LP1</strain>
    </source>
</reference>
<feature type="domain" description="Peptidase M14" evidence="9">
    <location>
        <begin position="124"/>
        <end position="413"/>
    </location>
</feature>
<evidence type="ECO:0000259" key="8">
    <source>
        <dbReference type="PROSITE" id="PS50853"/>
    </source>
</evidence>
<dbReference type="Proteomes" id="UP000059672">
    <property type="component" value="Chromosome"/>
</dbReference>
<dbReference type="PANTHER" id="PTHR11532:SF57">
    <property type="entry name" value="CARBOXYPEPTIDASE D, B"/>
    <property type="match status" value="1"/>
</dbReference>
<keyword evidence="5" id="KW-0862">Zinc</keyword>
<evidence type="ECO:0000256" key="7">
    <source>
        <dbReference type="SAM" id="SignalP"/>
    </source>
</evidence>
<dbReference type="InterPro" id="IPR057247">
    <property type="entry name" value="CARBOXYPEPT_ZN_2"/>
</dbReference>
<dbReference type="EMBL" id="CP013355">
    <property type="protein sequence ID" value="AMC11334.1"/>
    <property type="molecule type" value="Genomic_DNA"/>
</dbReference>
<evidence type="ECO:0000256" key="5">
    <source>
        <dbReference type="ARBA" id="ARBA00022833"/>
    </source>
</evidence>
<dbReference type="GO" id="GO:0008270">
    <property type="term" value="F:zinc ion binding"/>
    <property type="evidence" value="ECO:0007669"/>
    <property type="project" value="InterPro"/>
</dbReference>
<feature type="chain" id="PRO_5007166767" evidence="7">
    <location>
        <begin position="20"/>
        <end position="837"/>
    </location>
</feature>
<dbReference type="STRING" id="1622118.Lupro_08720"/>
<dbReference type="KEGG" id="lut:Lupro_08720"/>
<dbReference type="GO" id="GO:0005615">
    <property type="term" value="C:extracellular space"/>
    <property type="evidence" value="ECO:0007669"/>
    <property type="project" value="TreeGrafter"/>
</dbReference>
<gene>
    <name evidence="10" type="ORF">Lupro_08720</name>
</gene>
<dbReference type="AlphaFoldDB" id="A0A120IED6"/>
<evidence type="ECO:0000313" key="11">
    <source>
        <dbReference type="Proteomes" id="UP000059672"/>
    </source>
</evidence>
<dbReference type="Gene3D" id="2.60.40.1120">
    <property type="entry name" value="Carboxypeptidase-like, regulatory domain"/>
    <property type="match status" value="1"/>
</dbReference>
<dbReference type="PROSITE" id="PS52035">
    <property type="entry name" value="PEPTIDASE_M14"/>
    <property type="match status" value="1"/>
</dbReference>
<dbReference type="InterPro" id="IPR013783">
    <property type="entry name" value="Ig-like_fold"/>
</dbReference>
<dbReference type="InterPro" id="IPR045474">
    <property type="entry name" value="GEVED"/>
</dbReference>